<dbReference type="CDD" id="cd00082">
    <property type="entry name" value="HisKA"/>
    <property type="match status" value="1"/>
</dbReference>
<dbReference type="GO" id="GO:0016301">
    <property type="term" value="F:kinase activity"/>
    <property type="evidence" value="ECO:0007669"/>
    <property type="project" value="UniProtKB-KW"/>
</dbReference>
<comment type="caution">
    <text evidence="12">The sequence shown here is derived from an EMBL/GenBank/DDBJ whole genome shotgun (WGS) entry which is preliminary data.</text>
</comment>
<keyword evidence="5" id="KW-0808">Transferase</keyword>
<accession>A0ABV3TMD0</accession>
<evidence type="ECO:0000256" key="8">
    <source>
        <dbReference type="ARBA" id="ARBA00022989"/>
    </source>
</evidence>
<evidence type="ECO:0000256" key="4">
    <source>
        <dbReference type="ARBA" id="ARBA00022553"/>
    </source>
</evidence>
<dbReference type="Gene3D" id="3.30.565.10">
    <property type="entry name" value="Histidine kinase-like ATPase, C-terminal domain"/>
    <property type="match status" value="1"/>
</dbReference>
<dbReference type="RefSeq" id="WP_368392429.1">
    <property type="nucleotide sequence ID" value="NZ_JBFRYC010000008.1"/>
</dbReference>
<keyword evidence="4" id="KW-0597">Phosphoprotein</keyword>
<evidence type="ECO:0000313" key="13">
    <source>
        <dbReference type="Proteomes" id="UP001557465"/>
    </source>
</evidence>
<dbReference type="SMART" id="SM00387">
    <property type="entry name" value="HATPase_c"/>
    <property type="match status" value="1"/>
</dbReference>
<dbReference type="InterPro" id="IPR004358">
    <property type="entry name" value="Sig_transdc_His_kin-like_C"/>
</dbReference>
<evidence type="ECO:0000256" key="5">
    <source>
        <dbReference type="ARBA" id="ARBA00022679"/>
    </source>
</evidence>
<dbReference type="PANTHER" id="PTHR45436">
    <property type="entry name" value="SENSOR HISTIDINE KINASE YKOH"/>
    <property type="match status" value="1"/>
</dbReference>
<dbReference type="InterPro" id="IPR005467">
    <property type="entry name" value="His_kinase_dom"/>
</dbReference>
<dbReference type="PROSITE" id="PS50109">
    <property type="entry name" value="HIS_KIN"/>
    <property type="match status" value="1"/>
</dbReference>
<name>A0ABV3TMD0_9RHOB</name>
<proteinExistence type="predicted"/>
<evidence type="ECO:0000256" key="10">
    <source>
        <dbReference type="SAM" id="Phobius"/>
    </source>
</evidence>
<evidence type="ECO:0000313" key="12">
    <source>
        <dbReference type="EMBL" id="MEX1662731.1"/>
    </source>
</evidence>
<keyword evidence="13" id="KW-1185">Reference proteome</keyword>
<gene>
    <name evidence="12" type="ORF">AB4874_13895</name>
</gene>
<organism evidence="12 13">
    <name type="scientific">Thioclava arctica</name>
    <dbReference type="NCBI Taxonomy" id="3238301"/>
    <lineage>
        <taxon>Bacteria</taxon>
        <taxon>Pseudomonadati</taxon>
        <taxon>Pseudomonadota</taxon>
        <taxon>Alphaproteobacteria</taxon>
        <taxon>Rhodobacterales</taxon>
        <taxon>Paracoccaceae</taxon>
        <taxon>Thioclava</taxon>
    </lineage>
</organism>
<dbReference type="Pfam" id="PF02518">
    <property type="entry name" value="HATPase_c"/>
    <property type="match status" value="1"/>
</dbReference>
<comment type="subcellular location">
    <subcellularLocation>
        <location evidence="2">Membrane</location>
    </subcellularLocation>
</comment>
<dbReference type="SUPFAM" id="SSF55874">
    <property type="entry name" value="ATPase domain of HSP90 chaperone/DNA topoisomerase II/histidine kinase"/>
    <property type="match status" value="1"/>
</dbReference>
<comment type="catalytic activity">
    <reaction evidence="1">
        <text>ATP + protein L-histidine = ADP + protein N-phospho-L-histidine.</text>
        <dbReference type="EC" id="2.7.13.3"/>
    </reaction>
</comment>
<feature type="domain" description="Histidine kinase" evidence="11">
    <location>
        <begin position="247"/>
        <end position="446"/>
    </location>
</feature>
<evidence type="ECO:0000256" key="6">
    <source>
        <dbReference type="ARBA" id="ARBA00022692"/>
    </source>
</evidence>
<evidence type="ECO:0000256" key="9">
    <source>
        <dbReference type="ARBA" id="ARBA00023136"/>
    </source>
</evidence>
<dbReference type="EC" id="2.7.13.3" evidence="3"/>
<protein>
    <recommendedName>
        <fullName evidence="3">histidine kinase</fullName>
        <ecNumber evidence="3">2.7.13.3</ecNumber>
    </recommendedName>
</protein>
<dbReference type="Gene3D" id="1.10.287.130">
    <property type="match status" value="1"/>
</dbReference>
<keyword evidence="8 10" id="KW-1133">Transmembrane helix</keyword>
<keyword evidence="6 10" id="KW-0812">Transmembrane</keyword>
<dbReference type="InterPro" id="IPR003594">
    <property type="entry name" value="HATPase_dom"/>
</dbReference>
<evidence type="ECO:0000256" key="2">
    <source>
        <dbReference type="ARBA" id="ARBA00004370"/>
    </source>
</evidence>
<evidence type="ECO:0000256" key="7">
    <source>
        <dbReference type="ARBA" id="ARBA00022777"/>
    </source>
</evidence>
<dbReference type="PRINTS" id="PR00344">
    <property type="entry name" value="BCTRLSENSOR"/>
</dbReference>
<dbReference type="SMART" id="SM00388">
    <property type="entry name" value="HisKA"/>
    <property type="match status" value="1"/>
</dbReference>
<keyword evidence="9 10" id="KW-0472">Membrane</keyword>
<evidence type="ECO:0000259" key="11">
    <source>
        <dbReference type="PROSITE" id="PS50109"/>
    </source>
</evidence>
<dbReference type="InterPro" id="IPR050428">
    <property type="entry name" value="TCS_sensor_his_kinase"/>
</dbReference>
<dbReference type="InterPro" id="IPR036097">
    <property type="entry name" value="HisK_dim/P_sf"/>
</dbReference>
<sequence>MRRLSLRLRLALAGALAIVVALVIASIALTALFAAHVQRRAEAELSVQLDQVVAGLGRNADGTLELQNPPADPRFDQPLSGLYWQIVVEGALLRSRSLWDHVLPLPPDELPDGHVHIHILPDQADGSLLTLERSVTLPPSLGSERVRAAVALTTADLRQARADFLRDLVPYNVILAIALIVAGWVQLFFGLRPLAEVGKRVLAVRSGQQKRLGDDFPKEVLPLAIEVDALIDAREAELERARRRAGDLAHGFKTPLQALLGEADRLRKNDQNEAARAIEEIADAMRRHVDRELTRSRLAGGTTKGKATVAPVARNIVSVVRRTPDGSALDWQIAVPEDVCVALEANDLTEALGVLIENASRHATSLVTISAARRHEMVEIDVLDDGPGMAEDRIDEFRLRGMRADESGHGLGLAISTEIAQAVGGALKIENMSPGLRVTLQLPAAQREQP</sequence>
<reference evidence="12 13" key="1">
    <citation type="journal article" date="2011" name="Int. J. Syst. Evol. Microbiol.">
        <title>Zhongshania antarctica gen. nov., sp. nov. and Zhongshania guokunii sp. nov., gammaproteobacteria respectively isolated from coastal attached (fast) ice and surface seawater of the Antarctic.</title>
        <authorList>
            <person name="Li H.J."/>
            <person name="Zhang X.Y."/>
            <person name="Chen C.X."/>
            <person name="Zhang Y.J."/>
            <person name="Gao Z.M."/>
            <person name="Yu Y."/>
            <person name="Chen X.L."/>
            <person name="Chen B."/>
            <person name="Zhang Y.Z."/>
        </authorList>
    </citation>
    <scope>NUCLEOTIDE SEQUENCE [LARGE SCALE GENOMIC DNA]</scope>
    <source>
        <strain evidence="12 13">15-R06ZXC-3</strain>
    </source>
</reference>
<keyword evidence="7 12" id="KW-0418">Kinase</keyword>
<dbReference type="InterPro" id="IPR036890">
    <property type="entry name" value="HATPase_C_sf"/>
</dbReference>
<dbReference type="InterPro" id="IPR003661">
    <property type="entry name" value="HisK_dim/P_dom"/>
</dbReference>
<evidence type="ECO:0000256" key="1">
    <source>
        <dbReference type="ARBA" id="ARBA00000085"/>
    </source>
</evidence>
<dbReference type="EMBL" id="JBFRYC010000008">
    <property type="protein sequence ID" value="MEX1662731.1"/>
    <property type="molecule type" value="Genomic_DNA"/>
</dbReference>
<dbReference type="PANTHER" id="PTHR45436:SF5">
    <property type="entry name" value="SENSOR HISTIDINE KINASE TRCS"/>
    <property type="match status" value="1"/>
</dbReference>
<feature type="transmembrane region" description="Helical" evidence="10">
    <location>
        <begin position="168"/>
        <end position="191"/>
    </location>
</feature>
<dbReference type="SUPFAM" id="SSF47384">
    <property type="entry name" value="Homodimeric domain of signal transducing histidine kinase"/>
    <property type="match status" value="1"/>
</dbReference>
<dbReference type="Proteomes" id="UP001557465">
    <property type="component" value="Unassembled WGS sequence"/>
</dbReference>
<evidence type="ECO:0000256" key="3">
    <source>
        <dbReference type="ARBA" id="ARBA00012438"/>
    </source>
</evidence>